<evidence type="ECO:0000259" key="5">
    <source>
        <dbReference type="PROSITE" id="PS50931"/>
    </source>
</evidence>
<dbReference type="InterPro" id="IPR036388">
    <property type="entry name" value="WH-like_DNA-bd_sf"/>
</dbReference>
<dbReference type="Gene3D" id="1.10.10.10">
    <property type="entry name" value="Winged helix-like DNA-binding domain superfamily/Winged helix DNA-binding domain"/>
    <property type="match status" value="1"/>
</dbReference>
<evidence type="ECO:0000313" key="7">
    <source>
        <dbReference type="Proteomes" id="UP001196601"/>
    </source>
</evidence>
<keyword evidence="2" id="KW-0805">Transcription regulation</keyword>
<protein>
    <submittedName>
        <fullName evidence="6">LysR family transcriptional regulator</fullName>
    </submittedName>
</protein>
<evidence type="ECO:0000256" key="2">
    <source>
        <dbReference type="ARBA" id="ARBA00023015"/>
    </source>
</evidence>
<keyword evidence="7" id="KW-1185">Reference proteome</keyword>
<keyword evidence="4" id="KW-0804">Transcription</keyword>
<evidence type="ECO:0000313" key="6">
    <source>
        <dbReference type="EMBL" id="MBS7663238.1"/>
    </source>
</evidence>
<comment type="similarity">
    <text evidence="1">Belongs to the LysR transcriptional regulatory family.</text>
</comment>
<dbReference type="InterPro" id="IPR050950">
    <property type="entry name" value="HTH-type_LysR_regulators"/>
</dbReference>
<dbReference type="Pfam" id="PF00126">
    <property type="entry name" value="HTH_1"/>
    <property type="match status" value="1"/>
</dbReference>
<sequence>MLPELKIAQLRHFVWVAELQGFHAAAEKAHRTQPAISLSIRDLEGKLGQALFEKRNARAARPELTPFGVQFMVYAKELIAHHDRVVNDMNLIAQHKSGHLRIASVPSIASRLLPDILARFIGDATDLHVSLFDDSSEAVLAMVENQQVDFGIASLWEADSDIRFTPIWEDSIGVVCRSDHRLADEATLGWQQLRGERLIANGTSRLLSGTEAEELVADAQFYMSNMISLLAMLEAGMGITTLPRFAFPAEHGQLRFIPLNDPLVGRDIGIVCLANRSLPVAAQALYEFILRDAELNPARADKGSH</sequence>
<dbReference type="PROSITE" id="PS50931">
    <property type="entry name" value="HTH_LYSR"/>
    <property type="match status" value="1"/>
</dbReference>
<dbReference type="PRINTS" id="PR00039">
    <property type="entry name" value="HTHLYSR"/>
</dbReference>
<evidence type="ECO:0000256" key="4">
    <source>
        <dbReference type="ARBA" id="ARBA00023163"/>
    </source>
</evidence>
<accession>A0ABS5Q3X0</accession>
<dbReference type="InterPro" id="IPR000847">
    <property type="entry name" value="LysR_HTH_N"/>
</dbReference>
<dbReference type="EMBL" id="JADPMV010000002">
    <property type="protein sequence ID" value="MBS7663238.1"/>
    <property type="molecule type" value="Genomic_DNA"/>
</dbReference>
<evidence type="ECO:0000256" key="3">
    <source>
        <dbReference type="ARBA" id="ARBA00023125"/>
    </source>
</evidence>
<dbReference type="RefSeq" id="WP_213640641.1">
    <property type="nucleotide sequence ID" value="NZ_JADPMV010000002.1"/>
</dbReference>
<dbReference type="PANTHER" id="PTHR30419:SF8">
    <property type="entry name" value="NITROGEN ASSIMILATION TRANSCRIPTIONAL ACTIVATOR-RELATED"/>
    <property type="match status" value="1"/>
</dbReference>
<dbReference type="Pfam" id="PF03466">
    <property type="entry name" value="LysR_substrate"/>
    <property type="match status" value="1"/>
</dbReference>
<feature type="domain" description="HTH lysR-type" evidence="5">
    <location>
        <begin position="5"/>
        <end position="65"/>
    </location>
</feature>
<dbReference type="Gene3D" id="3.40.190.10">
    <property type="entry name" value="Periplasmic binding protein-like II"/>
    <property type="match status" value="2"/>
</dbReference>
<proteinExistence type="inferred from homology"/>
<keyword evidence="3" id="KW-0238">DNA-binding</keyword>
<dbReference type="SUPFAM" id="SSF46785">
    <property type="entry name" value="Winged helix' DNA-binding domain"/>
    <property type="match status" value="1"/>
</dbReference>
<dbReference type="Proteomes" id="UP001196601">
    <property type="component" value="Unassembled WGS sequence"/>
</dbReference>
<dbReference type="PANTHER" id="PTHR30419">
    <property type="entry name" value="HTH-TYPE TRANSCRIPTIONAL REGULATOR YBHD"/>
    <property type="match status" value="1"/>
</dbReference>
<dbReference type="CDD" id="cd08440">
    <property type="entry name" value="PBP2_LTTR_like_4"/>
    <property type="match status" value="1"/>
</dbReference>
<reference evidence="6 7" key="1">
    <citation type="journal article" date="2021" name="Syst. Appl. Microbiol.">
        <title>Pseudomonas lalucatii sp. nov. isolated from Vallgornera, a karstic cave in Mallorca, Western Mediterranean.</title>
        <authorList>
            <person name="Busquets A."/>
            <person name="Mulet M."/>
            <person name="Gomila M."/>
            <person name="Garcia-Valdes E."/>
        </authorList>
    </citation>
    <scope>NUCLEOTIDE SEQUENCE [LARGE SCALE GENOMIC DNA]</scope>
    <source>
        <strain evidence="6 7">R1b54</strain>
    </source>
</reference>
<dbReference type="SUPFAM" id="SSF53850">
    <property type="entry name" value="Periplasmic binding protein-like II"/>
    <property type="match status" value="1"/>
</dbReference>
<gene>
    <name evidence="6" type="ORF">I0D00_15000</name>
</gene>
<organism evidence="6 7">
    <name type="scientific">Pseudomonas lalucatii</name>
    <dbReference type="NCBI Taxonomy" id="1424203"/>
    <lineage>
        <taxon>Bacteria</taxon>
        <taxon>Pseudomonadati</taxon>
        <taxon>Pseudomonadota</taxon>
        <taxon>Gammaproteobacteria</taxon>
        <taxon>Pseudomonadales</taxon>
        <taxon>Pseudomonadaceae</taxon>
        <taxon>Pseudomonas</taxon>
    </lineage>
</organism>
<dbReference type="InterPro" id="IPR005119">
    <property type="entry name" value="LysR_subst-bd"/>
</dbReference>
<name>A0ABS5Q3X0_9PSED</name>
<comment type="caution">
    <text evidence="6">The sequence shown here is derived from an EMBL/GenBank/DDBJ whole genome shotgun (WGS) entry which is preliminary data.</text>
</comment>
<dbReference type="InterPro" id="IPR036390">
    <property type="entry name" value="WH_DNA-bd_sf"/>
</dbReference>
<evidence type="ECO:0000256" key="1">
    <source>
        <dbReference type="ARBA" id="ARBA00009437"/>
    </source>
</evidence>